<gene>
    <name evidence="1" type="ORF">EVAR_23564_1</name>
</gene>
<protein>
    <submittedName>
        <fullName evidence="1">Uncharacterized protein</fullName>
    </submittedName>
</protein>
<accession>A0A4C1WXX6</accession>
<evidence type="ECO:0000313" key="2">
    <source>
        <dbReference type="Proteomes" id="UP000299102"/>
    </source>
</evidence>
<proteinExistence type="predicted"/>
<reference evidence="1 2" key="1">
    <citation type="journal article" date="2019" name="Commun. Biol.">
        <title>The bagworm genome reveals a unique fibroin gene that provides high tensile strength.</title>
        <authorList>
            <person name="Kono N."/>
            <person name="Nakamura H."/>
            <person name="Ohtoshi R."/>
            <person name="Tomita M."/>
            <person name="Numata K."/>
            <person name="Arakawa K."/>
        </authorList>
    </citation>
    <scope>NUCLEOTIDE SEQUENCE [LARGE SCALE GENOMIC DNA]</scope>
</reference>
<sequence>MVDSLNSQDDRLDYLDYYSTSVVLARLGMLLHVESNKRPNNKVSQYNSITSTLRRVSELRKYGKSAVLKFDYRKICLWAPRVAKRPAPSAASRGCRRAASRRGLHRPSVLFPGCKPCNPDFHSAKVMA</sequence>
<dbReference type="EMBL" id="BGZK01000677">
    <property type="protein sequence ID" value="GBP55753.1"/>
    <property type="molecule type" value="Genomic_DNA"/>
</dbReference>
<dbReference type="Proteomes" id="UP000299102">
    <property type="component" value="Unassembled WGS sequence"/>
</dbReference>
<organism evidence="1 2">
    <name type="scientific">Eumeta variegata</name>
    <name type="common">Bagworm moth</name>
    <name type="synonym">Eumeta japonica</name>
    <dbReference type="NCBI Taxonomy" id="151549"/>
    <lineage>
        <taxon>Eukaryota</taxon>
        <taxon>Metazoa</taxon>
        <taxon>Ecdysozoa</taxon>
        <taxon>Arthropoda</taxon>
        <taxon>Hexapoda</taxon>
        <taxon>Insecta</taxon>
        <taxon>Pterygota</taxon>
        <taxon>Neoptera</taxon>
        <taxon>Endopterygota</taxon>
        <taxon>Lepidoptera</taxon>
        <taxon>Glossata</taxon>
        <taxon>Ditrysia</taxon>
        <taxon>Tineoidea</taxon>
        <taxon>Psychidae</taxon>
        <taxon>Oiketicinae</taxon>
        <taxon>Eumeta</taxon>
    </lineage>
</organism>
<dbReference type="AlphaFoldDB" id="A0A4C1WXX6"/>
<keyword evidence="2" id="KW-1185">Reference proteome</keyword>
<comment type="caution">
    <text evidence="1">The sequence shown here is derived from an EMBL/GenBank/DDBJ whole genome shotgun (WGS) entry which is preliminary data.</text>
</comment>
<evidence type="ECO:0000313" key="1">
    <source>
        <dbReference type="EMBL" id="GBP55753.1"/>
    </source>
</evidence>
<name>A0A4C1WXX6_EUMVA</name>